<evidence type="ECO:0000259" key="6">
    <source>
        <dbReference type="PROSITE" id="PS50089"/>
    </source>
</evidence>
<evidence type="ECO:0000256" key="2">
    <source>
        <dbReference type="ARBA" id="ARBA00022771"/>
    </source>
</evidence>
<evidence type="ECO:0000256" key="3">
    <source>
        <dbReference type="ARBA" id="ARBA00022833"/>
    </source>
</evidence>
<dbReference type="PROSITE" id="PS50089">
    <property type="entry name" value="ZF_RING_2"/>
    <property type="match status" value="1"/>
</dbReference>
<dbReference type="InterPro" id="IPR001841">
    <property type="entry name" value="Znf_RING"/>
</dbReference>
<dbReference type="AlphaFoldDB" id="A0A8J5H8Q3"/>
<dbReference type="EMBL" id="JACMSC010000004">
    <property type="protein sequence ID" value="KAG6523195.1"/>
    <property type="molecule type" value="Genomic_DNA"/>
</dbReference>
<evidence type="ECO:0000256" key="5">
    <source>
        <dbReference type="SAM" id="SignalP"/>
    </source>
</evidence>
<keyword evidence="1" id="KW-0479">Metal-binding</keyword>
<keyword evidence="3" id="KW-0862">Zinc</keyword>
<dbReference type="OrthoDB" id="8062037at2759"/>
<gene>
    <name evidence="7" type="ORF">ZIOFF_013048</name>
</gene>
<proteinExistence type="predicted"/>
<feature type="domain" description="RING-type" evidence="6">
    <location>
        <begin position="86"/>
        <end position="129"/>
    </location>
</feature>
<keyword evidence="5" id="KW-0732">Signal</keyword>
<keyword evidence="8" id="KW-1185">Reference proteome</keyword>
<evidence type="ECO:0000256" key="1">
    <source>
        <dbReference type="ARBA" id="ARBA00022723"/>
    </source>
</evidence>
<evidence type="ECO:0000313" key="8">
    <source>
        <dbReference type="Proteomes" id="UP000734854"/>
    </source>
</evidence>
<dbReference type="GO" id="GO:0016567">
    <property type="term" value="P:protein ubiquitination"/>
    <property type="evidence" value="ECO:0007669"/>
    <property type="project" value="TreeGrafter"/>
</dbReference>
<reference evidence="7 8" key="1">
    <citation type="submission" date="2020-08" db="EMBL/GenBank/DDBJ databases">
        <title>Plant Genome Project.</title>
        <authorList>
            <person name="Zhang R.-G."/>
        </authorList>
    </citation>
    <scope>NUCLEOTIDE SEQUENCE [LARGE SCALE GENOMIC DNA]</scope>
    <source>
        <tissue evidence="7">Rhizome</tissue>
    </source>
</reference>
<name>A0A8J5H8Q3_ZINOF</name>
<dbReference type="PANTHER" id="PTHR45969">
    <property type="entry name" value="RING ZINC FINGER PROTEIN-RELATED"/>
    <property type="match status" value="1"/>
</dbReference>
<protein>
    <recommendedName>
        <fullName evidence="6">RING-type domain-containing protein</fullName>
    </recommendedName>
</protein>
<dbReference type="Proteomes" id="UP000734854">
    <property type="component" value="Unassembled WGS sequence"/>
</dbReference>
<dbReference type="SMART" id="SM00184">
    <property type="entry name" value="RING"/>
    <property type="match status" value="1"/>
</dbReference>
<dbReference type="Pfam" id="PF13639">
    <property type="entry name" value="zf-RING_2"/>
    <property type="match status" value="1"/>
</dbReference>
<feature type="signal peptide" evidence="5">
    <location>
        <begin position="1"/>
        <end position="27"/>
    </location>
</feature>
<sequence>MGFSLSPPTLLIRFLDFAVNLVLRCLGLHAPPVPDAAVPDWYVDENLASLQLEDVDGASWSESLKELLRVVEFSRLARRSGCGSTCVICLEEVEATAEVRELGNCGHGFHVECIDPWLDAGNLSCPLCRASMLPPPPFLFTGQHSVESS</sequence>
<organism evidence="7 8">
    <name type="scientific">Zingiber officinale</name>
    <name type="common">Ginger</name>
    <name type="synonym">Amomum zingiber</name>
    <dbReference type="NCBI Taxonomy" id="94328"/>
    <lineage>
        <taxon>Eukaryota</taxon>
        <taxon>Viridiplantae</taxon>
        <taxon>Streptophyta</taxon>
        <taxon>Embryophyta</taxon>
        <taxon>Tracheophyta</taxon>
        <taxon>Spermatophyta</taxon>
        <taxon>Magnoliopsida</taxon>
        <taxon>Liliopsida</taxon>
        <taxon>Zingiberales</taxon>
        <taxon>Zingiberaceae</taxon>
        <taxon>Zingiber</taxon>
    </lineage>
</organism>
<dbReference type="GO" id="GO:0061630">
    <property type="term" value="F:ubiquitin protein ligase activity"/>
    <property type="evidence" value="ECO:0007669"/>
    <property type="project" value="TreeGrafter"/>
</dbReference>
<comment type="caution">
    <text evidence="7">The sequence shown here is derived from an EMBL/GenBank/DDBJ whole genome shotgun (WGS) entry which is preliminary data.</text>
</comment>
<keyword evidence="2 4" id="KW-0863">Zinc-finger</keyword>
<accession>A0A8J5H8Q3</accession>
<dbReference type="PANTHER" id="PTHR45969:SF81">
    <property type="entry name" value="OS08G0157400 PROTEIN"/>
    <property type="match status" value="1"/>
</dbReference>
<evidence type="ECO:0000313" key="7">
    <source>
        <dbReference type="EMBL" id="KAG6523195.1"/>
    </source>
</evidence>
<evidence type="ECO:0000256" key="4">
    <source>
        <dbReference type="PROSITE-ProRule" id="PRU00175"/>
    </source>
</evidence>
<dbReference type="GO" id="GO:0008270">
    <property type="term" value="F:zinc ion binding"/>
    <property type="evidence" value="ECO:0007669"/>
    <property type="project" value="UniProtKB-KW"/>
</dbReference>
<feature type="chain" id="PRO_5035246721" description="RING-type domain-containing protein" evidence="5">
    <location>
        <begin position="28"/>
        <end position="149"/>
    </location>
</feature>